<dbReference type="AlphaFoldDB" id="A0A1Y6CNV0"/>
<dbReference type="PANTHER" id="PTHR34075:SF5">
    <property type="entry name" value="BLR3430 PROTEIN"/>
    <property type="match status" value="1"/>
</dbReference>
<dbReference type="EMBL" id="FWZX01000026">
    <property type="protein sequence ID" value="SMF65921.1"/>
    <property type="molecule type" value="Genomic_DNA"/>
</dbReference>
<gene>
    <name evidence="1" type="ORF">SAMN05428998_12664</name>
</gene>
<sequence>MEFGIVSSGAYIPKHRLARSAIAAAHSWMAPALKAQAKGARAFCNFDEDSVTMAVEAVRDCLADGPERAGIEVLALASTTLPYADLSNAAIVAAAADLPKAIRTLESGGSQRAATSTLLQLLRGPACDTLLVASERPQARPASVQEMQSGAGAAALRLGCGDLVARFLGGASLAATLADHVRASDAEEGYFWEERWVRDEGYAKIAPRVIRAALEDAGIGIDDIDHFVMPSLLRQGAAVAARAVGFAGKMADDLAADGGHAGAAHGLLMLASVLESARPGERILLVGFGQGADALVFEATGRRPSSRGVSGALARRVETTDYLRLLSHYDRIELDWGMRAESPEKAALTNAWRAEGQLAAFKAGRCPACGAVQFPQLPCCVSPGCGTPRDRFAQASLADEPAKVLTYTADWLSYHPAPPLYVGFVQFENGARLYMETTDAAAEEMDVGVPVAMVFRIKRIDPRSGFRRYFWKATPQEP</sequence>
<proteinExistence type="predicted"/>
<dbReference type="InterPro" id="IPR052513">
    <property type="entry name" value="Thioester_dehydratase-like"/>
</dbReference>
<evidence type="ECO:0000313" key="2">
    <source>
        <dbReference type="Proteomes" id="UP000192917"/>
    </source>
</evidence>
<protein>
    <submittedName>
        <fullName evidence="1">3-hydroxy-3-methylglutaryl CoA synthase</fullName>
    </submittedName>
</protein>
<keyword evidence="2" id="KW-1185">Reference proteome</keyword>
<dbReference type="PANTHER" id="PTHR34075">
    <property type="entry name" value="BLR3430 PROTEIN"/>
    <property type="match status" value="1"/>
</dbReference>
<dbReference type="SUPFAM" id="SSF53901">
    <property type="entry name" value="Thiolase-like"/>
    <property type="match status" value="2"/>
</dbReference>
<dbReference type="GO" id="GO:0016746">
    <property type="term" value="F:acyltransferase activity"/>
    <property type="evidence" value="ECO:0007669"/>
    <property type="project" value="InterPro"/>
</dbReference>
<organism evidence="1 2">
    <name type="scientific">Tistlia consotensis USBA 355</name>
    <dbReference type="NCBI Taxonomy" id="560819"/>
    <lineage>
        <taxon>Bacteria</taxon>
        <taxon>Pseudomonadati</taxon>
        <taxon>Pseudomonadota</taxon>
        <taxon>Alphaproteobacteria</taxon>
        <taxon>Rhodospirillales</taxon>
        <taxon>Rhodovibrionaceae</taxon>
        <taxon>Tistlia</taxon>
    </lineage>
</organism>
<evidence type="ECO:0000313" key="1">
    <source>
        <dbReference type="EMBL" id="SMF65921.1"/>
    </source>
</evidence>
<reference evidence="1 2" key="1">
    <citation type="submission" date="2017-04" db="EMBL/GenBank/DDBJ databases">
        <authorList>
            <person name="Afonso C.L."/>
            <person name="Miller P.J."/>
            <person name="Scott M.A."/>
            <person name="Spackman E."/>
            <person name="Goraichik I."/>
            <person name="Dimitrov K.M."/>
            <person name="Suarez D.L."/>
            <person name="Swayne D.E."/>
        </authorList>
    </citation>
    <scope>NUCLEOTIDE SEQUENCE [LARGE SCALE GENOMIC DNA]</scope>
    <source>
        <strain evidence="1 2">USBA 355</strain>
    </source>
</reference>
<dbReference type="SUPFAM" id="SSF50249">
    <property type="entry name" value="Nucleic acid-binding proteins"/>
    <property type="match status" value="1"/>
</dbReference>
<dbReference type="Gene3D" id="3.40.47.10">
    <property type="match status" value="2"/>
</dbReference>
<name>A0A1Y6CNV0_9PROT</name>
<dbReference type="InterPro" id="IPR016039">
    <property type="entry name" value="Thiolase-like"/>
</dbReference>
<dbReference type="Proteomes" id="UP000192917">
    <property type="component" value="Unassembled WGS sequence"/>
</dbReference>
<dbReference type="InterPro" id="IPR012340">
    <property type="entry name" value="NA-bd_OB-fold"/>
</dbReference>
<dbReference type="STRING" id="560819.SAMN05428998_12664"/>
<accession>A0A1Y6CNV0</accession>